<dbReference type="RefSeq" id="WP_387398547.1">
    <property type="nucleotide sequence ID" value="NZ_JBIAMT010000005.1"/>
</dbReference>
<dbReference type="Proteomes" id="UP001601442">
    <property type="component" value="Unassembled WGS sequence"/>
</dbReference>
<dbReference type="InterPro" id="IPR032710">
    <property type="entry name" value="NTF2-like_dom_sf"/>
</dbReference>
<evidence type="ECO:0000313" key="3">
    <source>
        <dbReference type="Proteomes" id="UP001601442"/>
    </source>
</evidence>
<comment type="caution">
    <text evidence="2">The sequence shown here is derived from an EMBL/GenBank/DDBJ whole genome shotgun (WGS) entry which is preliminary data.</text>
</comment>
<evidence type="ECO:0000259" key="1">
    <source>
        <dbReference type="Pfam" id="PF13577"/>
    </source>
</evidence>
<sequence>MLAPDDHLAIHRLVALYGHVIDERQFSRVGEIFTADAEYDVRNRGAGYHRGIAAIRELWTATGDRHPLAHHGTNVLIEERSDGGVDVLSKGVCVHPDGTVHSTTYRQVAVRTADGWRLSSLVAELRTTSGIPAVS</sequence>
<dbReference type="InterPro" id="IPR037401">
    <property type="entry name" value="SnoaL-like"/>
</dbReference>
<gene>
    <name evidence="2" type="ORF">ACFYU5_25575</name>
</gene>
<accession>A0ABW6P9F8</accession>
<dbReference type="Pfam" id="PF13577">
    <property type="entry name" value="SnoaL_4"/>
    <property type="match status" value="1"/>
</dbReference>
<evidence type="ECO:0000313" key="2">
    <source>
        <dbReference type="EMBL" id="MFF0499794.1"/>
    </source>
</evidence>
<keyword evidence="3" id="KW-1185">Reference proteome</keyword>
<protein>
    <submittedName>
        <fullName evidence="2">Nuclear transport factor 2 family protein</fullName>
    </submittedName>
</protein>
<proteinExistence type="predicted"/>
<organism evidence="2 3">
    <name type="scientific">Nocardia aobensis</name>
    <dbReference type="NCBI Taxonomy" id="257277"/>
    <lineage>
        <taxon>Bacteria</taxon>
        <taxon>Bacillati</taxon>
        <taxon>Actinomycetota</taxon>
        <taxon>Actinomycetes</taxon>
        <taxon>Mycobacteriales</taxon>
        <taxon>Nocardiaceae</taxon>
        <taxon>Nocardia</taxon>
    </lineage>
</organism>
<dbReference type="EMBL" id="JBIAMT010000005">
    <property type="protein sequence ID" value="MFF0499794.1"/>
    <property type="molecule type" value="Genomic_DNA"/>
</dbReference>
<name>A0ABW6P9F8_9NOCA</name>
<reference evidence="2 3" key="1">
    <citation type="submission" date="2024-10" db="EMBL/GenBank/DDBJ databases">
        <title>The Natural Products Discovery Center: Release of the First 8490 Sequenced Strains for Exploring Actinobacteria Biosynthetic Diversity.</title>
        <authorList>
            <person name="Kalkreuter E."/>
            <person name="Kautsar S.A."/>
            <person name="Yang D."/>
            <person name="Bader C.D."/>
            <person name="Teijaro C.N."/>
            <person name="Fluegel L."/>
            <person name="Davis C.M."/>
            <person name="Simpson J.R."/>
            <person name="Lauterbach L."/>
            <person name="Steele A.D."/>
            <person name="Gui C."/>
            <person name="Meng S."/>
            <person name="Li G."/>
            <person name="Viehrig K."/>
            <person name="Ye F."/>
            <person name="Su P."/>
            <person name="Kiefer A.F."/>
            <person name="Nichols A."/>
            <person name="Cepeda A.J."/>
            <person name="Yan W."/>
            <person name="Fan B."/>
            <person name="Jiang Y."/>
            <person name="Adhikari A."/>
            <person name="Zheng C.-J."/>
            <person name="Schuster L."/>
            <person name="Cowan T.M."/>
            <person name="Smanski M.J."/>
            <person name="Chevrette M.G."/>
            <person name="De Carvalho L.P.S."/>
            <person name="Shen B."/>
        </authorList>
    </citation>
    <scope>NUCLEOTIDE SEQUENCE [LARGE SCALE GENOMIC DNA]</scope>
    <source>
        <strain evidence="2 3">NPDC004119</strain>
    </source>
</reference>
<dbReference type="Gene3D" id="3.10.450.50">
    <property type="match status" value="1"/>
</dbReference>
<dbReference type="SUPFAM" id="SSF54427">
    <property type="entry name" value="NTF2-like"/>
    <property type="match status" value="1"/>
</dbReference>
<feature type="domain" description="SnoaL-like" evidence="1">
    <location>
        <begin position="6"/>
        <end position="121"/>
    </location>
</feature>